<keyword evidence="5 7" id="KW-0472">Membrane</keyword>
<proteinExistence type="predicted"/>
<evidence type="ECO:0000256" key="5">
    <source>
        <dbReference type="ARBA" id="ARBA00023136"/>
    </source>
</evidence>
<reference evidence="8 9" key="1">
    <citation type="submission" date="2016-11" db="EMBL/GenBank/DDBJ databases">
        <title>Trade-off between light-utilization and light-protection in marine flavobacteria.</title>
        <authorList>
            <person name="Kumagai Y."/>
        </authorList>
    </citation>
    <scope>NUCLEOTIDE SEQUENCE [LARGE SCALE GENOMIC DNA]</scope>
    <source>
        <strain evidence="8 9">JCM 13191</strain>
    </source>
</reference>
<dbReference type="Pfam" id="PF01810">
    <property type="entry name" value="LysE"/>
    <property type="match status" value="1"/>
</dbReference>
<protein>
    <submittedName>
        <fullName evidence="8">Lysine transporter LysE</fullName>
    </submittedName>
</protein>
<evidence type="ECO:0000256" key="2">
    <source>
        <dbReference type="ARBA" id="ARBA00022475"/>
    </source>
</evidence>
<organism evidence="8 9">
    <name type="scientific">Nonlabens spongiae</name>
    <dbReference type="NCBI Taxonomy" id="331648"/>
    <lineage>
        <taxon>Bacteria</taxon>
        <taxon>Pseudomonadati</taxon>
        <taxon>Bacteroidota</taxon>
        <taxon>Flavobacteriia</taxon>
        <taxon>Flavobacteriales</taxon>
        <taxon>Flavobacteriaceae</taxon>
        <taxon>Nonlabens</taxon>
    </lineage>
</organism>
<feature type="transmembrane region" description="Helical" evidence="7">
    <location>
        <begin position="191"/>
        <end position="209"/>
    </location>
</feature>
<evidence type="ECO:0000313" key="8">
    <source>
        <dbReference type="EMBL" id="ARN78488.1"/>
    </source>
</evidence>
<feature type="transmembrane region" description="Helical" evidence="7">
    <location>
        <begin position="6"/>
        <end position="27"/>
    </location>
</feature>
<dbReference type="PANTHER" id="PTHR30086:SF20">
    <property type="entry name" value="ARGININE EXPORTER PROTEIN ARGO-RELATED"/>
    <property type="match status" value="1"/>
</dbReference>
<evidence type="ECO:0000256" key="1">
    <source>
        <dbReference type="ARBA" id="ARBA00004651"/>
    </source>
</evidence>
<dbReference type="RefSeq" id="WP_085767293.1">
    <property type="nucleotide sequence ID" value="NZ_CP019344.1"/>
</dbReference>
<evidence type="ECO:0000256" key="3">
    <source>
        <dbReference type="ARBA" id="ARBA00022692"/>
    </source>
</evidence>
<dbReference type="AlphaFoldDB" id="A0A1W6MLK9"/>
<dbReference type="OrthoDB" id="679767at2"/>
<comment type="subcellular location">
    <subcellularLocation>
        <location evidence="1">Cell membrane</location>
        <topology evidence="1">Multi-pass membrane protein</topology>
    </subcellularLocation>
</comment>
<evidence type="ECO:0000256" key="6">
    <source>
        <dbReference type="SAM" id="MobiDB-lite"/>
    </source>
</evidence>
<keyword evidence="3 7" id="KW-0812">Transmembrane</keyword>
<feature type="transmembrane region" description="Helical" evidence="7">
    <location>
        <begin position="151"/>
        <end position="171"/>
    </location>
</feature>
<dbReference type="STRING" id="331648.BST97_11095"/>
<feature type="transmembrane region" description="Helical" evidence="7">
    <location>
        <begin position="115"/>
        <end position="139"/>
    </location>
</feature>
<gene>
    <name evidence="8" type="ORF">BST97_11095</name>
</gene>
<feature type="region of interest" description="Disordered" evidence="6">
    <location>
        <begin position="229"/>
        <end position="249"/>
    </location>
</feature>
<evidence type="ECO:0000313" key="9">
    <source>
        <dbReference type="Proteomes" id="UP000193431"/>
    </source>
</evidence>
<evidence type="ECO:0000256" key="7">
    <source>
        <dbReference type="SAM" id="Phobius"/>
    </source>
</evidence>
<keyword evidence="2" id="KW-1003">Cell membrane</keyword>
<name>A0A1W6MLK9_9FLAO</name>
<keyword evidence="4 7" id="KW-1133">Transmembrane helix</keyword>
<sequence>MLADILKAIPLGFIMAFLIGPVFFALLETAAIKGFRAALSLDLGVILADIIFLLVAYFMTASILDKLKDDPSLFIFGGSILAIYGVISFVRTKKTYLKEVETEVLEVKKTNYAQLFIKGFLLNFINIGVLGFWLGLIVVFSPQLDNDESRIVIFFSTVLVTYLVVDIGKVLLAKSLNRYLTPFRIFWLKRIIAIIMGICGGVLIFKGVFPDATDELTKEIHIMPEVEPVDPSLEGLDEINREESQNPEK</sequence>
<accession>A0A1W6MLK9</accession>
<feature type="transmembrane region" description="Helical" evidence="7">
    <location>
        <begin position="39"/>
        <end position="59"/>
    </location>
</feature>
<dbReference type="GO" id="GO:0015171">
    <property type="term" value="F:amino acid transmembrane transporter activity"/>
    <property type="evidence" value="ECO:0007669"/>
    <property type="project" value="TreeGrafter"/>
</dbReference>
<feature type="compositionally biased region" description="Basic and acidic residues" evidence="6">
    <location>
        <begin position="238"/>
        <end position="249"/>
    </location>
</feature>
<dbReference type="Proteomes" id="UP000193431">
    <property type="component" value="Chromosome"/>
</dbReference>
<keyword evidence="9" id="KW-1185">Reference proteome</keyword>
<dbReference type="GO" id="GO:0005886">
    <property type="term" value="C:plasma membrane"/>
    <property type="evidence" value="ECO:0007669"/>
    <property type="project" value="UniProtKB-SubCell"/>
</dbReference>
<dbReference type="InterPro" id="IPR001123">
    <property type="entry name" value="LeuE-type"/>
</dbReference>
<dbReference type="EMBL" id="CP019344">
    <property type="protein sequence ID" value="ARN78488.1"/>
    <property type="molecule type" value="Genomic_DNA"/>
</dbReference>
<dbReference type="PANTHER" id="PTHR30086">
    <property type="entry name" value="ARGININE EXPORTER PROTEIN ARGO"/>
    <property type="match status" value="1"/>
</dbReference>
<feature type="transmembrane region" description="Helical" evidence="7">
    <location>
        <begin position="71"/>
        <end position="90"/>
    </location>
</feature>
<evidence type="ECO:0000256" key="4">
    <source>
        <dbReference type="ARBA" id="ARBA00022989"/>
    </source>
</evidence>